<evidence type="ECO:0000256" key="3">
    <source>
        <dbReference type="ARBA" id="ARBA00022832"/>
    </source>
</evidence>
<dbReference type="InterPro" id="IPR000873">
    <property type="entry name" value="AMP-dep_synth/lig_dom"/>
</dbReference>
<keyword evidence="3" id="KW-0276">Fatty acid metabolism</keyword>
<dbReference type="InterPro" id="IPR020845">
    <property type="entry name" value="AMP-binding_CS"/>
</dbReference>
<keyword evidence="4" id="KW-0443">Lipid metabolism</keyword>
<gene>
    <name evidence="7" type="ORF">FRZ67_03735</name>
</gene>
<organism evidence="7 8">
    <name type="scientific">Panacibacter ginsenosidivorans</name>
    <dbReference type="NCBI Taxonomy" id="1813871"/>
    <lineage>
        <taxon>Bacteria</taxon>
        <taxon>Pseudomonadati</taxon>
        <taxon>Bacteroidota</taxon>
        <taxon>Chitinophagia</taxon>
        <taxon>Chitinophagales</taxon>
        <taxon>Chitinophagaceae</taxon>
        <taxon>Panacibacter</taxon>
    </lineage>
</organism>
<dbReference type="PANTHER" id="PTHR43859">
    <property type="entry name" value="ACYL-ACTIVATING ENZYME"/>
    <property type="match status" value="1"/>
</dbReference>
<name>A0A5B8VGB7_9BACT</name>
<dbReference type="Pfam" id="PF13193">
    <property type="entry name" value="AMP-binding_C"/>
    <property type="match status" value="1"/>
</dbReference>
<evidence type="ECO:0000313" key="8">
    <source>
        <dbReference type="Proteomes" id="UP000321533"/>
    </source>
</evidence>
<evidence type="ECO:0000259" key="5">
    <source>
        <dbReference type="Pfam" id="PF00501"/>
    </source>
</evidence>
<dbReference type="NCBIfam" id="NF004837">
    <property type="entry name" value="PRK06187.1"/>
    <property type="match status" value="1"/>
</dbReference>
<dbReference type="EMBL" id="CP042435">
    <property type="protein sequence ID" value="QEC70131.1"/>
    <property type="molecule type" value="Genomic_DNA"/>
</dbReference>
<dbReference type="KEGG" id="pgin:FRZ67_03735"/>
<dbReference type="AlphaFoldDB" id="A0A5B8VGB7"/>
<dbReference type="PROSITE" id="PS00455">
    <property type="entry name" value="AMP_BINDING"/>
    <property type="match status" value="1"/>
</dbReference>
<dbReference type="InterPro" id="IPR045851">
    <property type="entry name" value="AMP-bd_C_sf"/>
</dbReference>
<keyword evidence="8" id="KW-1185">Reference proteome</keyword>
<dbReference type="GO" id="GO:0006631">
    <property type="term" value="P:fatty acid metabolic process"/>
    <property type="evidence" value="ECO:0007669"/>
    <property type="project" value="UniProtKB-KW"/>
</dbReference>
<dbReference type="Pfam" id="PF00501">
    <property type="entry name" value="AMP-binding"/>
    <property type="match status" value="1"/>
</dbReference>
<proteinExistence type="inferred from homology"/>
<keyword evidence="2 7" id="KW-0436">Ligase</keyword>
<dbReference type="GO" id="GO:0016874">
    <property type="term" value="F:ligase activity"/>
    <property type="evidence" value="ECO:0007669"/>
    <property type="project" value="UniProtKB-KW"/>
</dbReference>
<evidence type="ECO:0000313" key="7">
    <source>
        <dbReference type="EMBL" id="QEC70131.1"/>
    </source>
</evidence>
<dbReference type="PANTHER" id="PTHR43859:SF4">
    <property type="entry name" value="BUTANOATE--COA LIGASE AAE1-RELATED"/>
    <property type="match status" value="1"/>
</dbReference>
<evidence type="ECO:0000259" key="6">
    <source>
        <dbReference type="Pfam" id="PF13193"/>
    </source>
</evidence>
<reference evidence="7 8" key="1">
    <citation type="journal article" date="2016" name="Int. J. Syst. Evol. Microbiol.">
        <title>Panacibacter ginsenosidivorans gen. nov., sp. nov., with ginsenoside converting activity isolated from soil of a ginseng field.</title>
        <authorList>
            <person name="Siddiqi M.Z."/>
            <person name="Muhammad Shafi S."/>
            <person name="Choi K.D."/>
            <person name="Im W.T."/>
        </authorList>
    </citation>
    <scope>NUCLEOTIDE SEQUENCE [LARGE SCALE GENOMIC DNA]</scope>
    <source>
        <strain evidence="7 8">Gsoil1550</strain>
    </source>
</reference>
<evidence type="ECO:0000256" key="1">
    <source>
        <dbReference type="ARBA" id="ARBA00006432"/>
    </source>
</evidence>
<dbReference type="Gene3D" id="3.40.50.12780">
    <property type="entry name" value="N-terminal domain of ligase-like"/>
    <property type="match status" value="1"/>
</dbReference>
<dbReference type="InterPro" id="IPR025110">
    <property type="entry name" value="AMP-bd_C"/>
</dbReference>
<evidence type="ECO:0000256" key="2">
    <source>
        <dbReference type="ARBA" id="ARBA00022598"/>
    </source>
</evidence>
<accession>A0A5B8VGB7</accession>
<feature type="domain" description="AMP-binding enzyme C-terminal" evidence="6">
    <location>
        <begin position="446"/>
        <end position="520"/>
    </location>
</feature>
<dbReference type="Proteomes" id="UP000321533">
    <property type="component" value="Chromosome"/>
</dbReference>
<dbReference type="InterPro" id="IPR042099">
    <property type="entry name" value="ANL_N_sf"/>
</dbReference>
<evidence type="ECO:0000256" key="4">
    <source>
        <dbReference type="ARBA" id="ARBA00023098"/>
    </source>
</evidence>
<dbReference type="CDD" id="cd12119">
    <property type="entry name" value="ttLC_FACS_AlkK_like"/>
    <property type="match status" value="1"/>
</dbReference>
<sequence>MQYPLTTNAIIDYSNRVFGHKEIVSKLPDGSWHRYTYADMYKRTKQLAAALINQLNVQPGERVATFAWNHYQHLELYYGIPGAGAVCHPVNLRLSAEQIAYIINHAEDKVLFIDASVVLIFEKIAAYTPNVKKYILLNAPKDFKTSLAGAIHYEELIAKESMDFEWMPVEENDACAMCYTSGTTGEPKGALYSHRSTFLHALSAMTPNAANISAMDRVMAVSPQFHVMGWGFPFICMMAGADMIMPSMHLQPAALINIMQKEKVTIANGVPTIWLGIYEEMKKNPPKEKLALKEYIVGGSALPAGLIENFERDFGLHGVHAWGMTETSPVVTVSRLQNEHASLNYEQQIKIRAKQGILLPGVEMRVMMEDGAIAPRDGKTAGEFEVKGAWIISGYYNMNDQEHFTGDGWFKTGDVGTIDEYGYMQITDRTKDLIKSGGEWISSVALETTLMNHPKIKEAAVIAVPDDKWLERPLACIVCKEQETFSVIELQEFLCKHFSRYQIPENYLQLNEIPKTSVGKFDKKLMRKMFAEGKLKSIADIR</sequence>
<dbReference type="FunFam" id="3.30.300.30:FF:000008">
    <property type="entry name" value="2,3-dihydroxybenzoate-AMP ligase"/>
    <property type="match status" value="1"/>
</dbReference>
<dbReference type="SUPFAM" id="SSF56801">
    <property type="entry name" value="Acetyl-CoA synthetase-like"/>
    <property type="match status" value="1"/>
</dbReference>
<protein>
    <submittedName>
        <fullName evidence="7">Long-chain fatty acid--CoA ligase</fullName>
    </submittedName>
</protein>
<comment type="similarity">
    <text evidence="1">Belongs to the ATP-dependent AMP-binding enzyme family.</text>
</comment>
<dbReference type="OrthoDB" id="9778383at2"/>
<feature type="domain" description="AMP-dependent synthetase/ligase" evidence="5">
    <location>
        <begin position="19"/>
        <end position="396"/>
    </location>
</feature>
<dbReference type="Gene3D" id="3.30.300.30">
    <property type="match status" value="1"/>
</dbReference>